<dbReference type="PANTHER" id="PTHR11102">
    <property type="entry name" value="SEL-1-LIKE PROTEIN"/>
    <property type="match status" value="1"/>
</dbReference>
<protein>
    <recommendedName>
        <fullName evidence="2">TETRATRICOPEPTIDE REPEAT FAMILY PROTEIN</fullName>
    </recommendedName>
</protein>
<dbReference type="InterPro" id="IPR006597">
    <property type="entry name" value="Sel1-like"/>
</dbReference>
<dbReference type="InterPro" id="IPR011990">
    <property type="entry name" value="TPR-like_helical_dom_sf"/>
</dbReference>
<dbReference type="Gene3D" id="1.25.40.10">
    <property type="entry name" value="Tetratricopeptide repeat domain"/>
    <property type="match status" value="1"/>
</dbReference>
<accession>A0A1W1BAD2</accession>
<dbReference type="InterPro" id="IPR050767">
    <property type="entry name" value="Sel1_AlgK"/>
</dbReference>
<dbReference type="PANTHER" id="PTHR11102:SF160">
    <property type="entry name" value="ERAD-ASSOCIATED E3 UBIQUITIN-PROTEIN LIGASE COMPONENT HRD3"/>
    <property type="match status" value="1"/>
</dbReference>
<sequence length="157" mass="17897">MKTLFIAILLLASINLNAKTTNIYQHARDMRISSLNHQNVKNGSKKLFFATRAAKRGNVRAQFDLAMMYASGNGVAKNERTAFNWFHKAARNGHARAKYYMGLSFLQGRGVKKQLHLARYWFKLASKAGYSKAVYHLSKVEKALYPHTRGGNHYSMR</sequence>
<gene>
    <name evidence="1" type="ORF">MNB_SV-12-761</name>
</gene>
<name>A0A1W1BAD2_9ZZZZ</name>
<dbReference type="EMBL" id="FPHE01000004">
    <property type="protein sequence ID" value="SFV50473.1"/>
    <property type="molecule type" value="Genomic_DNA"/>
</dbReference>
<reference evidence="1" key="1">
    <citation type="submission" date="2016-10" db="EMBL/GenBank/DDBJ databases">
        <authorList>
            <person name="de Groot N.N."/>
        </authorList>
    </citation>
    <scope>NUCLEOTIDE SEQUENCE</scope>
</reference>
<dbReference type="Pfam" id="PF08238">
    <property type="entry name" value="Sel1"/>
    <property type="match status" value="2"/>
</dbReference>
<dbReference type="SMART" id="SM00671">
    <property type="entry name" value="SEL1"/>
    <property type="match status" value="2"/>
</dbReference>
<organism evidence="1">
    <name type="scientific">hydrothermal vent metagenome</name>
    <dbReference type="NCBI Taxonomy" id="652676"/>
    <lineage>
        <taxon>unclassified sequences</taxon>
        <taxon>metagenomes</taxon>
        <taxon>ecological metagenomes</taxon>
    </lineage>
</organism>
<evidence type="ECO:0008006" key="2">
    <source>
        <dbReference type="Google" id="ProtNLM"/>
    </source>
</evidence>
<dbReference type="AlphaFoldDB" id="A0A1W1BAD2"/>
<dbReference type="SUPFAM" id="SSF81901">
    <property type="entry name" value="HCP-like"/>
    <property type="match status" value="1"/>
</dbReference>
<evidence type="ECO:0000313" key="1">
    <source>
        <dbReference type="EMBL" id="SFV50473.1"/>
    </source>
</evidence>
<proteinExistence type="predicted"/>